<dbReference type="InterPro" id="IPR013088">
    <property type="entry name" value="Znf_NHR/GATA"/>
</dbReference>
<accession>A0A6V7UHU9</accession>
<keyword evidence="1" id="KW-0805">Transcription regulation</keyword>
<dbReference type="GO" id="GO:0008270">
    <property type="term" value="F:zinc ion binding"/>
    <property type="evidence" value="ECO:0007669"/>
    <property type="project" value="InterPro"/>
</dbReference>
<evidence type="ECO:0000256" key="1">
    <source>
        <dbReference type="ARBA" id="ARBA00023015"/>
    </source>
</evidence>
<evidence type="ECO:0000256" key="2">
    <source>
        <dbReference type="ARBA" id="ARBA00023163"/>
    </source>
</evidence>
<organism evidence="4 5">
    <name type="scientific">Meloidogyne enterolobii</name>
    <name type="common">Root-knot nematode worm</name>
    <name type="synonym">Meloidogyne mayaguensis</name>
    <dbReference type="NCBI Taxonomy" id="390850"/>
    <lineage>
        <taxon>Eukaryota</taxon>
        <taxon>Metazoa</taxon>
        <taxon>Ecdysozoa</taxon>
        <taxon>Nematoda</taxon>
        <taxon>Chromadorea</taxon>
        <taxon>Rhabditida</taxon>
        <taxon>Tylenchina</taxon>
        <taxon>Tylenchomorpha</taxon>
        <taxon>Tylenchoidea</taxon>
        <taxon>Meloidogynidae</taxon>
        <taxon>Meloidogyninae</taxon>
        <taxon>Meloidogyne</taxon>
    </lineage>
</organism>
<dbReference type="Gene3D" id="3.30.50.10">
    <property type="entry name" value="Erythroid Transcription Factor GATA-1, subunit A"/>
    <property type="match status" value="1"/>
</dbReference>
<dbReference type="AlphaFoldDB" id="A0A6V7UHU9"/>
<evidence type="ECO:0000313" key="4">
    <source>
        <dbReference type="EMBL" id="CAD2158422.1"/>
    </source>
</evidence>
<gene>
    <name evidence="4" type="ORF">MENT_LOCUS13171</name>
</gene>
<dbReference type="Proteomes" id="UP000580250">
    <property type="component" value="Unassembled WGS sequence"/>
</dbReference>
<name>A0A6V7UHU9_MELEN</name>
<sequence>MKPKRITNDRKCFTCGATKTSNWHRHSKPEQYICAGCYKKQYRIKKKTNKNQAEQESNK</sequence>
<evidence type="ECO:0000313" key="5">
    <source>
        <dbReference type="Proteomes" id="UP000580250"/>
    </source>
</evidence>
<dbReference type="EMBL" id="CAJEWN010000070">
    <property type="protein sequence ID" value="CAD2158422.1"/>
    <property type="molecule type" value="Genomic_DNA"/>
</dbReference>
<comment type="caution">
    <text evidence="4">The sequence shown here is derived from an EMBL/GenBank/DDBJ whole genome shotgun (WGS) entry which is preliminary data.</text>
</comment>
<protein>
    <submittedName>
        <fullName evidence="4">Uncharacterized protein</fullName>
    </submittedName>
</protein>
<keyword evidence="2" id="KW-0804">Transcription</keyword>
<keyword evidence="3" id="KW-0539">Nucleus</keyword>
<dbReference type="SUPFAM" id="SSF57716">
    <property type="entry name" value="Glucocorticoid receptor-like (DNA-binding domain)"/>
    <property type="match status" value="1"/>
</dbReference>
<reference evidence="4 5" key="1">
    <citation type="submission" date="2020-08" db="EMBL/GenBank/DDBJ databases">
        <authorList>
            <person name="Koutsovoulos G."/>
            <person name="Danchin GJ E."/>
        </authorList>
    </citation>
    <scope>NUCLEOTIDE SEQUENCE [LARGE SCALE GENOMIC DNA]</scope>
</reference>
<dbReference type="OrthoDB" id="5597699at2759"/>
<dbReference type="GO" id="GO:0006355">
    <property type="term" value="P:regulation of DNA-templated transcription"/>
    <property type="evidence" value="ECO:0007669"/>
    <property type="project" value="InterPro"/>
</dbReference>
<proteinExistence type="predicted"/>
<evidence type="ECO:0000256" key="3">
    <source>
        <dbReference type="ARBA" id="ARBA00023242"/>
    </source>
</evidence>